<reference evidence="10 11" key="1">
    <citation type="submission" date="2016-01" db="EMBL/GenBank/DDBJ databases">
        <authorList>
            <person name="Mitreva M."/>
            <person name="Pepin K.H."/>
            <person name="Mihindukulasuriya K.A."/>
            <person name="Fulton R."/>
            <person name="Fronick C."/>
            <person name="O'Laughlin M."/>
            <person name="Miner T."/>
            <person name="Herter B."/>
            <person name="Rosa B.A."/>
            <person name="Cordes M."/>
            <person name="Tomlinson C."/>
            <person name="Wollam A."/>
            <person name="Palsikar V.B."/>
            <person name="Mardis E.R."/>
            <person name="Wilson R.K."/>
        </authorList>
    </citation>
    <scope>NUCLEOTIDE SEQUENCE [LARGE SCALE GENOMIC DNA]</scope>
    <source>
        <strain evidence="10 11">KA00071</strain>
    </source>
</reference>
<evidence type="ECO:0000313" key="10">
    <source>
        <dbReference type="EMBL" id="KXB58037.1"/>
    </source>
</evidence>
<comment type="function">
    <text evidence="8">Transfers the 4'-phosphopantetheine moiety from coenzyme A to a Ser of acyl-carrier-protein.</text>
</comment>
<evidence type="ECO:0000256" key="1">
    <source>
        <dbReference type="ARBA" id="ARBA00022516"/>
    </source>
</evidence>
<protein>
    <recommendedName>
        <fullName evidence="8">Holo-[acyl-carrier-protein] synthase</fullName>
        <shortName evidence="8">Holo-ACP synthase</shortName>
        <ecNumber evidence="8">2.7.8.7</ecNumber>
    </recommendedName>
    <alternativeName>
        <fullName evidence="8">4'-phosphopantetheinyl transferase AcpS</fullName>
    </alternativeName>
</protein>
<sequence>MIYGIGVDIENIKKFYDFLNKENYIKKIYTKYEINELNKIKNKRRKAEFLASRYAAKEAMSKALGVGISNEFSFKDIEVVKNILGKPEVKYKNFNVHISISHTKEIVTVFIVVENYNRKGEKIDK</sequence>
<accession>A0ABR5TLW7</accession>
<dbReference type="HAMAP" id="MF_00101">
    <property type="entry name" value="AcpS"/>
    <property type="match status" value="1"/>
</dbReference>
<comment type="subcellular location">
    <subcellularLocation>
        <location evidence="8">Cytoplasm</location>
    </subcellularLocation>
</comment>
<comment type="cofactor">
    <cofactor evidence="8">
        <name>Mg(2+)</name>
        <dbReference type="ChEBI" id="CHEBI:18420"/>
    </cofactor>
</comment>
<gene>
    <name evidence="8" type="primary">acpS</name>
    <name evidence="10" type="ORF">HMPREF1871_00703</name>
</gene>
<dbReference type="Gene3D" id="3.90.470.20">
    <property type="entry name" value="4'-phosphopantetheinyl transferase domain"/>
    <property type="match status" value="1"/>
</dbReference>
<keyword evidence="2 8" id="KW-0808">Transferase</keyword>
<evidence type="ECO:0000259" key="9">
    <source>
        <dbReference type="Pfam" id="PF01648"/>
    </source>
</evidence>
<dbReference type="NCBIfam" id="TIGR00516">
    <property type="entry name" value="acpS"/>
    <property type="match status" value="1"/>
</dbReference>
<dbReference type="SUPFAM" id="SSF56214">
    <property type="entry name" value="4'-phosphopantetheinyl transferase"/>
    <property type="match status" value="1"/>
</dbReference>
<comment type="catalytic activity">
    <reaction evidence="8">
        <text>apo-[ACP] + CoA = holo-[ACP] + adenosine 3',5'-bisphosphate + H(+)</text>
        <dbReference type="Rhea" id="RHEA:12068"/>
        <dbReference type="Rhea" id="RHEA-COMP:9685"/>
        <dbReference type="Rhea" id="RHEA-COMP:9690"/>
        <dbReference type="ChEBI" id="CHEBI:15378"/>
        <dbReference type="ChEBI" id="CHEBI:29999"/>
        <dbReference type="ChEBI" id="CHEBI:57287"/>
        <dbReference type="ChEBI" id="CHEBI:58343"/>
        <dbReference type="ChEBI" id="CHEBI:64479"/>
        <dbReference type="EC" id="2.7.8.7"/>
    </reaction>
</comment>
<feature type="binding site" evidence="8">
    <location>
        <position position="58"/>
    </location>
    <ligand>
        <name>Mg(2+)</name>
        <dbReference type="ChEBI" id="CHEBI:18420"/>
    </ligand>
</feature>
<keyword evidence="1 8" id="KW-0444">Lipid biosynthesis</keyword>
<evidence type="ECO:0000256" key="3">
    <source>
        <dbReference type="ARBA" id="ARBA00022723"/>
    </source>
</evidence>
<keyword evidence="3 8" id="KW-0479">Metal-binding</keyword>
<keyword evidence="7 8" id="KW-0275">Fatty acid biosynthesis</keyword>
<feature type="domain" description="4'-phosphopantetheinyl transferase" evidence="9">
    <location>
        <begin position="4"/>
        <end position="102"/>
    </location>
</feature>
<dbReference type="Proteomes" id="UP000070467">
    <property type="component" value="Unassembled WGS sequence"/>
</dbReference>
<keyword evidence="6 8" id="KW-0443">Lipid metabolism</keyword>
<name>A0ABR5TLW7_9BACL</name>
<evidence type="ECO:0000256" key="4">
    <source>
        <dbReference type="ARBA" id="ARBA00022832"/>
    </source>
</evidence>
<evidence type="ECO:0000256" key="5">
    <source>
        <dbReference type="ARBA" id="ARBA00022842"/>
    </source>
</evidence>
<evidence type="ECO:0000313" key="11">
    <source>
        <dbReference type="Proteomes" id="UP000070467"/>
    </source>
</evidence>
<organism evidence="10 11">
    <name type="scientific">Gemelliphila asaccharolytica</name>
    <dbReference type="NCBI Taxonomy" id="502393"/>
    <lineage>
        <taxon>Bacteria</taxon>
        <taxon>Bacillati</taxon>
        <taxon>Bacillota</taxon>
        <taxon>Bacilli</taxon>
        <taxon>Bacillales</taxon>
        <taxon>Gemellaceae</taxon>
        <taxon>Gemelliphila</taxon>
    </lineage>
</organism>
<dbReference type="EC" id="2.7.8.7" evidence="8"/>
<keyword evidence="11" id="KW-1185">Reference proteome</keyword>
<keyword evidence="4 8" id="KW-0276">Fatty acid metabolism</keyword>
<dbReference type="InterPro" id="IPR004568">
    <property type="entry name" value="Ppantetheine-prot_Trfase_dom"/>
</dbReference>
<comment type="caution">
    <text evidence="10">The sequence shown here is derived from an EMBL/GenBank/DDBJ whole genome shotgun (WGS) entry which is preliminary data.</text>
</comment>
<dbReference type="InterPro" id="IPR037143">
    <property type="entry name" value="4-PPantetheinyl_Trfase_dom_sf"/>
</dbReference>
<dbReference type="EMBL" id="LSDB01000023">
    <property type="protein sequence ID" value="KXB58037.1"/>
    <property type="molecule type" value="Genomic_DNA"/>
</dbReference>
<evidence type="ECO:0000256" key="2">
    <source>
        <dbReference type="ARBA" id="ARBA00022679"/>
    </source>
</evidence>
<evidence type="ECO:0000256" key="7">
    <source>
        <dbReference type="ARBA" id="ARBA00023160"/>
    </source>
</evidence>
<keyword evidence="8" id="KW-0963">Cytoplasm</keyword>
<dbReference type="InterPro" id="IPR002582">
    <property type="entry name" value="ACPS"/>
</dbReference>
<evidence type="ECO:0000256" key="8">
    <source>
        <dbReference type="HAMAP-Rule" id="MF_00101"/>
    </source>
</evidence>
<comment type="similarity">
    <text evidence="8">Belongs to the P-Pant transferase superfamily. AcpS family.</text>
</comment>
<proteinExistence type="inferred from homology"/>
<dbReference type="InterPro" id="IPR008278">
    <property type="entry name" value="4-PPantetheinyl_Trfase_dom"/>
</dbReference>
<evidence type="ECO:0000256" key="6">
    <source>
        <dbReference type="ARBA" id="ARBA00023098"/>
    </source>
</evidence>
<feature type="binding site" evidence="8">
    <location>
        <position position="8"/>
    </location>
    <ligand>
        <name>Mg(2+)</name>
        <dbReference type="ChEBI" id="CHEBI:18420"/>
    </ligand>
</feature>
<dbReference type="RefSeq" id="WP_066130080.1">
    <property type="nucleotide sequence ID" value="NZ_KQ959874.1"/>
</dbReference>
<dbReference type="NCBIfam" id="TIGR00556">
    <property type="entry name" value="pantethn_trn"/>
    <property type="match status" value="1"/>
</dbReference>
<dbReference type="Pfam" id="PF01648">
    <property type="entry name" value="ACPS"/>
    <property type="match status" value="1"/>
</dbReference>
<keyword evidence="5 8" id="KW-0460">Magnesium</keyword>